<dbReference type="InterPro" id="IPR010744">
    <property type="entry name" value="Phage_CI_N"/>
</dbReference>
<evidence type="ECO:0000259" key="5">
    <source>
        <dbReference type="Pfam" id="PF07022"/>
    </source>
</evidence>
<feature type="domain" description="Bacteriophage CI repressor N-terminal" evidence="5">
    <location>
        <begin position="7"/>
        <end position="70"/>
    </location>
</feature>
<dbReference type="Pfam" id="PF07022">
    <property type="entry name" value="Phage_CI_repr"/>
    <property type="match status" value="1"/>
</dbReference>
<dbReference type="InterPro" id="IPR015927">
    <property type="entry name" value="Peptidase_S24_S26A/B/C"/>
</dbReference>
<dbReference type="PANTHER" id="PTHR40661">
    <property type="match status" value="1"/>
</dbReference>
<evidence type="ECO:0000256" key="2">
    <source>
        <dbReference type="ARBA" id="ARBA00023125"/>
    </source>
</evidence>
<dbReference type="PANTHER" id="PTHR40661:SF3">
    <property type="entry name" value="FELS-1 PROPHAGE TRANSCRIPTIONAL REGULATOR"/>
    <property type="match status" value="1"/>
</dbReference>
<dbReference type="GO" id="GO:0045892">
    <property type="term" value="P:negative regulation of DNA-templated transcription"/>
    <property type="evidence" value="ECO:0007669"/>
    <property type="project" value="InterPro"/>
</dbReference>
<dbReference type="CDD" id="cd06529">
    <property type="entry name" value="S24_LexA-like"/>
    <property type="match status" value="1"/>
</dbReference>
<dbReference type="SUPFAM" id="SSF51306">
    <property type="entry name" value="LexA/Signal peptidase"/>
    <property type="match status" value="1"/>
</dbReference>
<accession>A0A212K0E5</accession>
<feature type="domain" description="Peptidase S24/S26A/S26B/S26C" evidence="4">
    <location>
        <begin position="134"/>
        <end position="217"/>
    </location>
</feature>
<evidence type="ECO:0000256" key="3">
    <source>
        <dbReference type="ARBA" id="ARBA00023163"/>
    </source>
</evidence>
<dbReference type="AlphaFoldDB" id="A0A212K0E5"/>
<reference evidence="6" key="1">
    <citation type="submission" date="2016-04" db="EMBL/GenBank/DDBJ databases">
        <authorList>
            <person name="Evans L.H."/>
            <person name="Alamgir A."/>
            <person name="Owens N."/>
            <person name="Weber N.D."/>
            <person name="Virtaneva K."/>
            <person name="Barbian K."/>
            <person name="Babar A."/>
            <person name="Rosenke K."/>
        </authorList>
    </citation>
    <scope>NUCLEOTIDE SEQUENCE</scope>
    <source>
        <strain evidence="6">86</strain>
    </source>
</reference>
<gene>
    <name evidence="6" type="ORF">KL86DPRO_20435</name>
</gene>
<keyword evidence="1" id="KW-0805">Transcription regulation</keyword>
<dbReference type="InterPro" id="IPR010982">
    <property type="entry name" value="Lambda_DNA-bd_dom_sf"/>
</dbReference>
<evidence type="ECO:0000259" key="4">
    <source>
        <dbReference type="Pfam" id="PF00717"/>
    </source>
</evidence>
<dbReference type="SUPFAM" id="SSF47413">
    <property type="entry name" value="lambda repressor-like DNA-binding domains"/>
    <property type="match status" value="1"/>
</dbReference>
<dbReference type="Gene3D" id="1.10.260.40">
    <property type="entry name" value="lambda repressor-like DNA-binding domains"/>
    <property type="match status" value="1"/>
</dbReference>
<dbReference type="EMBL" id="FLUQ01000002">
    <property type="protein sequence ID" value="SBW05133.1"/>
    <property type="molecule type" value="Genomic_DNA"/>
</dbReference>
<dbReference type="Pfam" id="PF00717">
    <property type="entry name" value="Peptidase_S24"/>
    <property type="match status" value="1"/>
</dbReference>
<name>A0A212K0E5_9DELT</name>
<proteinExistence type="predicted"/>
<keyword evidence="3" id="KW-0804">Transcription</keyword>
<protein>
    <submittedName>
        <fullName evidence="6">Putative phage repressor</fullName>
    </submittedName>
</protein>
<dbReference type="InterPro" id="IPR036286">
    <property type="entry name" value="LexA/Signal_pep-like_sf"/>
</dbReference>
<dbReference type="InterPro" id="IPR001387">
    <property type="entry name" value="Cro/C1-type_HTH"/>
</dbReference>
<dbReference type="InterPro" id="IPR039418">
    <property type="entry name" value="LexA-like"/>
</dbReference>
<dbReference type="Gene3D" id="2.10.109.10">
    <property type="entry name" value="Umud Fragment, subunit A"/>
    <property type="match status" value="1"/>
</dbReference>
<sequence length="235" mass="25882">MSNFDEIFERIKLATRTRTQIELANVLDIRQSSISDAKRRNSVPSDWCMKLFERFGLNPDWIKKGTGPMYLRTETGYAPVDAELPLAAREEAALYSDANAKNVVVSVYSMQPCPGPDQECNGHNGHKVVGKLSVPLSLAGDGVKVFLLDSTGMEPLIRKGAHIGVDTTQKQIVSGELYAVTLPYEGVGIKRVFPDSAKAQALLRAENPLHPEVSLPLETLGEVIFGRIVWALNKY</sequence>
<organism evidence="6">
    <name type="scientific">uncultured delta proteobacterium</name>
    <dbReference type="NCBI Taxonomy" id="34034"/>
    <lineage>
        <taxon>Bacteria</taxon>
        <taxon>Deltaproteobacteria</taxon>
        <taxon>environmental samples</taxon>
    </lineage>
</organism>
<dbReference type="CDD" id="cd00093">
    <property type="entry name" value="HTH_XRE"/>
    <property type="match status" value="1"/>
</dbReference>
<dbReference type="GO" id="GO:0003677">
    <property type="term" value="F:DNA binding"/>
    <property type="evidence" value="ECO:0007669"/>
    <property type="project" value="UniProtKB-KW"/>
</dbReference>
<evidence type="ECO:0000313" key="6">
    <source>
        <dbReference type="EMBL" id="SBW05133.1"/>
    </source>
</evidence>
<evidence type="ECO:0000256" key="1">
    <source>
        <dbReference type="ARBA" id="ARBA00023015"/>
    </source>
</evidence>
<keyword evidence="2" id="KW-0238">DNA-binding</keyword>